<dbReference type="AlphaFoldDB" id="A0A2R7Y8L0"/>
<sequence length="85" mass="9702">MTEEVPEDVLIDKIARKVVESKLETIVIFFLETIGPMGRLWSQIARIYLQPLLILLGSYSEAFLKILQDPDKVEKLVAKIEQLSS</sequence>
<evidence type="ECO:0000313" key="1">
    <source>
        <dbReference type="EMBL" id="PUA33649.1"/>
    </source>
</evidence>
<organism evidence="1 2">
    <name type="scientific">Zestosphaera tikiterensis</name>
    <dbReference type="NCBI Taxonomy" id="1973259"/>
    <lineage>
        <taxon>Archaea</taxon>
        <taxon>Thermoproteota</taxon>
        <taxon>Thermoprotei</taxon>
        <taxon>Desulfurococcales</taxon>
        <taxon>Desulfurococcaceae</taxon>
        <taxon>Zestosphaera</taxon>
    </lineage>
</organism>
<name>A0A2R7Y8L0_9CREN</name>
<comment type="caution">
    <text evidence="1">The sequence shown here is derived from an EMBL/GenBank/DDBJ whole genome shotgun (WGS) entry which is preliminary data.</text>
</comment>
<dbReference type="EMBL" id="NBVN01000002">
    <property type="protein sequence ID" value="PUA33649.1"/>
    <property type="molecule type" value="Genomic_DNA"/>
</dbReference>
<proteinExistence type="predicted"/>
<protein>
    <submittedName>
        <fullName evidence="1">Uncharacterized protein</fullName>
    </submittedName>
</protein>
<dbReference type="Proteomes" id="UP000244093">
    <property type="component" value="Unassembled WGS sequence"/>
</dbReference>
<evidence type="ECO:0000313" key="2">
    <source>
        <dbReference type="Proteomes" id="UP000244093"/>
    </source>
</evidence>
<reference evidence="1 2" key="1">
    <citation type="journal article" date="2018" name="Syst. Appl. Microbiol.">
        <title>A new symbiotic nanoarchaeote (Candidatus Nanoclepta minutus) and its host (Zestosphaera tikiterensis gen. nov., sp. nov.) from a New Zealand hot spring.</title>
        <authorList>
            <person name="St John E."/>
            <person name="Liu Y."/>
            <person name="Podar M."/>
            <person name="Stott M.B."/>
            <person name="Meneghin J."/>
            <person name="Chen Z."/>
            <person name="Lagutin K."/>
            <person name="Mitchell K."/>
            <person name="Reysenbach A.L."/>
        </authorList>
    </citation>
    <scope>NUCLEOTIDE SEQUENCE [LARGE SCALE GENOMIC DNA]</scope>
    <source>
        <strain evidence="1">NZ3</strain>
    </source>
</reference>
<accession>A0A2R7Y8L0</accession>
<gene>
    <name evidence="1" type="ORF">B7O98_04355</name>
</gene>